<feature type="domain" description="DTW" evidence="7">
    <location>
        <begin position="16"/>
        <end position="207"/>
    </location>
</feature>
<evidence type="ECO:0000313" key="9">
    <source>
        <dbReference type="Proteomes" id="UP000014680"/>
    </source>
</evidence>
<proteinExistence type="inferred from homology"/>
<dbReference type="RefSeq" id="XP_004258962.1">
    <property type="nucleotide sequence ID" value="XM_004258914.1"/>
</dbReference>
<keyword evidence="2" id="KW-0808">Transferase</keyword>
<dbReference type="Pfam" id="PF03942">
    <property type="entry name" value="DTW"/>
    <property type="match status" value="1"/>
</dbReference>
<evidence type="ECO:0000256" key="2">
    <source>
        <dbReference type="ARBA" id="ARBA00022679"/>
    </source>
</evidence>
<gene>
    <name evidence="8" type="ORF">EIN_381580</name>
</gene>
<evidence type="ECO:0000313" key="8">
    <source>
        <dbReference type="EMBL" id="ELP92191.1"/>
    </source>
</evidence>
<dbReference type="SMART" id="SM01144">
    <property type="entry name" value="DTW"/>
    <property type="match status" value="1"/>
</dbReference>
<keyword evidence="9" id="KW-1185">Reference proteome</keyword>
<evidence type="ECO:0000256" key="1">
    <source>
        <dbReference type="ARBA" id="ARBA00012386"/>
    </source>
</evidence>
<dbReference type="EC" id="2.5.1.25" evidence="1"/>
<dbReference type="KEGG" id="eiv:EIN_381580"/>
<evidence type="ECO:0000256" key="6">
    <source>
        <dbReference type="ARBA" id="ARBA00048718"/>
    </source>
</evidence>
<evidence type="ECO:0000259" key="7">
    <source>
        <dbReference type="SMART" id="SM01144"/>
    </source>
</evidence>
<dbReference type="GO" id="GO:0008033">
    <property type="term" value="P:tRNA processing"/>
    <property type="evidence" value="ECO:0007669"/>
    <property type="project" value="UniProtKB-KW"/>
</dbReference>
<comment type="catalytic activity">
    <reaction evidence="6">
        <text>a uridine in tRNA + S-adenosyl-L-methionine = a 3-[(3S)-3-amino-3-carboxypropyl]uridine in tRNA + S-methyl-5'-thioadenosine + H(+)</text>
        <dbReference type="Rhea" id="RHEA:62432"/>
        <dbReference type="Rhea" id="RHEA-COMP:13339"/>
        <dbReference type="Rhea" id="RHEA-COMP:16092"/>
        <dbReference type="ChEBI" id="CHEBI:15378"/>
        <dbReference type="ChEBI" id="CHEBI:17509"/>
        <dbReference type="ChEBI" id="CHEBI:59789"/>
        <dbReference type="ChEBI" id="CHEBI:65315"/>
        <dbReference type="ChEBI" id="CHEBI:82930"/>
        <dbReference type="EC" id="2.5.1.25"/>
    </reaction>
</comment>
<evidence type="ECO:0000256" key="3">
    <source>
        <dbReference type="ARBA" id="ARBA00022691"/>
    </source>
</evidence>
<protein>
    <recommendedName>
        <fullName evidence="1">tRNA-uridine aminocarboxypropyltransferase</fullName>
        <ecNumber evidence="1">2.5.1.25</ecNumber>
    </recommendedName>
</protein>
<dbReference type="Proteomes" id="UP000014680">
    <property type="component" value="Unassembled WGS sequence"/>
</dbReference>
<dbReference type="PANTHER" id="PTHR21392">
    <property type="entry name" value="TRNA-URIDINE AMINOCARBOXYPROPYLTRANSFERASE 2"/>
    <property type="match status" value="1"/>
</dbReference>
<sequence length="207" mass="23937">MEDLSIFYETDFSTSQRDLCPRCGLHVNICACHIVKEQYNNSIQIVILQDPREAKTKVNTVKLITNLFQNVQIYKRNLPETLNRKIAANKENYAVLYPSKVAKPIDSGDDITFTKKYTTIIIVDGTWEQAKSVYNRNAILSQIDNLILVNGEKYCRYKTVRKEIDGGMSTFEATATTLSLILNDPFLITERDRIMDEFITMRTRFFK</sequence>
<dbReference type="OMA" id="IMKEPSM"/>
<reference evidence="8 9" key="1">
    <citation type="submission" date="2012-10" db="EMBL/GenBank/DDBJ databases">
        <authorList>
            <person name="Zafar N."/>
            <person name="Inman J."/>
            <person name="Hall N."/>
            <person name="Lorenzi H."/>
            <person name="Caler E."/>
        </authorList>
    </citation>
    <scope>NUCLEOTIDE SEQUENCE [LARGE SCALE GENOMIC DNA]</scope>
    <source>
        <strain evidence="8 9">IP1</strain>
    </source>
</reference>
<keyword evidence="4" id="KW-0819">tRNA processing</keyword>
<dbReference type="InterPro" id="IPR005636">
    <property type="entry name" value="DTW"/>
</dbReference>
<dbReference type="OrthoDB" id="408541at2759"/>
<dbReference type="AlphaFoldDB" id="A0A0A1UEH0"/>
<comment type="similarity">
    <text evidence="5">Belongs to the TDD superfamily. DTWD2 family.</text>
</comment>
<dbReference type="VEuPathDB" id="AmoebaDB:EIN_381580"/>
<dbReference type="EMBL" id="KB206395">
    <property type="protein sequence ID" value="ELP92191.1"/>
    <property type="molecule type" value="Genomic_DNA"/>
</dbReference>
<organism evidence="8 9">
    <name type="scientific">Entamoeba invadens IP1</name>
    <dbReference type="NCBI Taxonomy" id="370355"/>
    <lineage>
        <taxon>Eukaryota</taxon>
        <taxon>Amoebozoa</taxon>
        <taxon>Evosea</taxon>
        <taxon>Archamoebae</taxon>
        <taxon>Mastigamoebida</taxon>
        <taxon>Entamoebidae</taxon>
        <taxon>Entamoeba</taxon>
    </lineage>
</organism>
<dbReference type="GO" id="GO:0016432">
    <property type="term" value="F:tRNA-uridine aminocarboxypropyltransferase activity"/>
    <property type="evidence" value="ECO:0007669"/>
    <property type="project" value="UniProtKB-EC"/>
</dbReference>
<dbReference type="GeneID" id="14891089"/>
<evidence type="ECO:0000256" key="4">
    <source>
        <dbReference type="ARBA" id="ARBA00022694"/>
    </source>
</evidence>
<name>A0A0A1UEH0_ENTIV</name>
<evidence type="ECO:0000256" key="5">
    <source>
        <dbReference type="ARBA" id="ARBA00034489"/>
    </source>
</evidence>
<accession>A0A0A1UEH0</accession>
<dbReference type="InterPro" id="IPR039262">
    <property type="entry name" value="DTWD2/TAPT"/>
</dbReference>
<keyword evidence="3" id="KW-0949">S-adenosyl-L-methionine</keyword>
<dbReference type="PANTHER" id="PTHR21392:SF0">
    <property type="entry name" value="TRNA-URIDINE AMINOCARBOXYPROPYLTRANSFERASE 2"/>
    <property type="match status" value="1"/>
</dbReference>